<feature type="transmembrane region" description="Helical" evidence="2">
    <location>
        <begin position="31"/>
        <end position="52"/>
    </location>
</feature>
<keyword evidence="2" id="KW-0472">Membrane</keyword>
<dbReference type="OrthoDB" id="2218769at2759"/>
<keyword evidence="4" id="KW-1185">Reference proteome</keyword>
<reference evidence="3 4" key="1">
    <citation type="submission" date="2014-09" db="EMBL/GenBank/DDBJ databases">
        <authorList>
            <person name="Ellenberger Sabrina"/>
        </authorList>
    </citation>
    <scope>NUCLEOTIDE SEQUENCE [LARGE SCALE GENOMIC DNA]</scope>
    <source>
        <strain evidence="3 4">CBS 412.66</strain>
    </source>
</reference>
<proteinExistence type="predicted"/>
<evidence type="ECO:0000256" key="2">
    <source>
        <dbReference type="SAM" id="Phobius"/>
    </source>
</evidence>
<organism evidence="3 4">
    <name type="scientific">Parasitella parasitica</name>
    <dbReference type="NCBI Taxonomy" id="35722"/>
    <lineage>
        <taxon>Eukaryota</taxon>
        <taxon>Fungi</taxon>
        <taxon>Fungi incertae sedis</taxon>
        <taxon>Mucoromycota</taxon>
        <taxon>Mucoromycotina</taxon>
        <taxon>Mucoromycetes</taxon>
        <taxon>Mucorales</taxon>
        <taxon>Mucorineae</taxon>
        <taxon>Mucoraceae</taxon>
        <taxon>Parasitella</taxon>
    </lineage>
</organism>
<accession>A0A0B7MPW5</accession>
<evidence type="ECO:0000256" key="1">
    <source>
        <dbReference type="SAM" id="MobiDB-lite"/>
    </source>
</evidence>
<evidence type="ECO:0000313" key="4">
    <source>
        <dbReference type="Proteomes" id="UP000054107"/>
    </source>
</evidence>
<dbReference type="EMBL" id="LN719061">
    <property type="protein sequence ID" value="CEP07127.1"/>
    <property type="molecule type" value="Genomic_DNA"/>
</dbReference>
<sequence>MLVILTPLIAAIALRSKFNFFMPLDDKKYNVYNATSFFLCISTITWATLWFFKSEKPLTDPEIALSGTRGTRQRSDRHNSTRATETPPSVHRYDAEIDYTLPSYSEVPPPPAYNKVMYSNREAHVEQVEDIPATATDPSFQNRNSTTITNEAISEINSGCNVETNRATTTQSNEPVRQ</sequence>
<name>A0A0B7MPW5_9FUNG</name>
<keyword evidence="2" id="KW-1133">Transmembrane helix</keyword>
<keyword evidence="2" id="KW-0812">Transmembrane</keyword>
<protein>
    <submittedName>
        <fullName evidence="3">Uncharacterized protein</fullName>
    </submittedName>
</protein>
<dbReference type="AlphaFoldDB" id="A0A0B7MPW5"/>
<evidence type="ECO:0000313" key="3">
    <source>
        <dbReference type="EMBL" id="CEP07127.1"/>
    </source>
</evidence>
<gene>
    <name evidence="3" type="primary">PARPA_00401.1 scaffold 772</name>
</gene>
<dbReference type="Proteomes" id="UP000054107">
    <property type="component" value="Unassembled WGS sequence"/>
</dbReference>
<feature type="region of interest" description="Disordered" evidence="1">
    <location>
        <begin position="62"/>
        <end position="89"/>
    </location>
</feature>